<evidence type="ECO:0000313" key="2">
    <source>
        <dbReference type="EMBL" id="GMG39244.1"/>
    </source>
</evidence>
<dbReference type="PANTHER" id="PTHR15245:SF20">
    <property type="entry name" value="SYMPLEKIN"/>
    <property type="match status" value="1"/>
</dbReference>
<dbReference type="OrthoDB" id="331600at2759"/>
<evidence type="ECO:0000256" key="1">
    <source>
        <dbReference type="SAM" id="MobiDB-lite"/>
    </source>
</evidence>
<name>A0A9W7DL50_AMBMO</name>
<reference evidence="2" key="1">
    <citation type="submission" date="2023-04" db="EMBL/GenBank/DDBJ databases">
        <title>Ambrosiozyma monospora NBRC 1965.</title>
        <authorList>
            <person name="Ichikawa N."/>
            <person name="Sato H."/>
            <person name="Tonouchi N."/>
        </authorList>
    </citation>
    <scope>NUCLEOTIDE SEQUENCE</scope>
    <source>
        <strain evidence="2">NBRC 1965</strain>
    </source>
</reference>
<comment type="caution">
    <text evidence="2">The sequence shown here is derived from an EMBL/GenBank/DDBJ whole genome shotgun (WGS) entry which is preliminary data.</text>
</comment>
<organism evidence="2 3">
    <name type="scientific">Ambrosiozyma monospora</name>
    <name type="common">Yeast</name>
    <name type="synonym">Endomycopsis monosporus</name>
    <dbReference type="NCBI Taxonomy" id="43982"/>
    <lineage>
        <taxon>Eukaryota</taxon>
        <taxon>Fungi</taxon>
        <taxon>Dikarya</taxon>
        <taxon>Ascomycota</taxon>
        <taxon>Saccharomycotina</taxon>
        <taxon>Pichiomycetes</taxon>
        <taxon>Pichiales</taxon>
        <taxon>Pichiaceae</taxon>
        <taxon>Ambrosiozyma</taxon>
    </lineage>
</organism>
<dbReference type="InterPro" id="IPR021850">
    <property type="entry name" value="Symplekin/Pta1"/>
</dbReference>
<keyword evidence="3" id="KW-1185">Reference proteome</keyword>
<proteinExistence type="predicted"/>
<dbReference type="Proteomes" id="UP001165063">
    <property type="component" value="Unassembled WGS sequence"/>
</dbReference>
<dbReference type="GO" id="GO:0005847">
    <property type="term" value="C:mRNA cleavage and polyadenylation specificity factor complex"/>
    <property type="evidence" value="ECO:0007669"/>
    <property type="project" value="TreeGrafter"/>
</dbReference>
<accession>A0A9W7DL50</accession>
<sequence length="295" mass="33648">MAGFNEKPSDDALNGPDGVNGSEDDSQIEDYTIPIPKDMTLDDKKEHLKQIVGNFIKLSTVTKNGAAGASLDGDEKTLSRIAITKWSKDSWVLILARLATRGLSATPELANLVREELLKFLEVDIKNKIGYVIEWLNEEYYHEKITYEHRQKESPDSPELSHDEQHKTYLHYASVILNFVINFADSSDRKIFIRLLSELPYLNLSLLRQLKSICYDPTRRTLGTHSLLYLVMFKPPLFNECIELYIEMLNEKGNVDELLQKECIKQLTKYAKDRIPAEFIPTSATVVSQIPVKAD</sequence>
<feature type="region of interest" description="Disordered" evidence="1">
    <location>
        <begin position="1"/>
        <end position="28"/>
    </location>
</feature>
<evidence type="ECO:0000313" key="3">
    <source>
        <dbReference type="Proteomes" id="UP001165063"/>
    </source>
</evidence>
<dbReference type="PANTHER" id="PTHR15245">
    <property type="entry name" value="SYMPLEKIN-RELATED"/>
    <property type="match status" value="1"/>
</dbReference>
<dbReference type="EMBL" id="BSXU01002755">
    <property type="protein sequence ID" value="GMG39244.1"/>
    <property type="molecule type" value="Genomic_DNA"/>
</dbReference>
<protein>
    <submittedName>
        <fullName evidence="2">Unnamed protein product</fullName>
    </submittedName>
</protein>
<gene>
    <name evidence="2" type="ORF">Amon01_000517800</name>
</gene>
<dbReference type="AlphaFoldDB" id="A0A9W7DL50"/>